<dbReference type="InterPro" id="IPR027450">
    <property type="entry name" value="AlkB-like"/>
</dbReference>
<dbReference type="SUPFAM" id="SSF51197">
    <property type="entry name" value="Clavaminate synthase-like"/>
    <property type="match status" value="1"/>
</dbReference>
<dbReference type="PROSITE" id="PS51471">
    <property type="entry name" value="FE2OG_OXY"/>
    <property type="match status" value="1"/>
</dbReference>
<keyword evidence="4" id="KW-0560">Oxidoreductase</keyword>
<feature type="domain" description="Fe2OG dioxygenase" evidence="3">
    <location>
        <begin position="301"/>
        <end position="430"/>
    </location>
</feature>
<evidence type="ECO:0000256" key="2">
    <source>
        <dbReference type="SAM" id="SignalP"/>
    </source>
</evidence>
<reference evidence="4" key="1">
    <citation type="submission" date="2014-08" db="EMBL/GenBank/DDBJ databases">
        <authorList>
            <person name="Sharma Rahul"/>
            <person name="Thines Marco"/>
        </authorList>
    </citation>
    <scope>NUCLEOTIDE SEQUENCE</scope>
</reference>
<feature type="compositionally biased region" description="Low complexity" evidence="1">
    <location>
        <begin position="484"/>
        <end position="499"/>
    </location>
</feature>
<feature type="chain" id="PRO_5002522140" evidence="2">
    <location>
        <begin position="20"/>
        <end position="589"/>
    </location>
</feature>
<accession>A0A0F7ST65</accession>
<name>A0A0F7ST65_PHARH</name>
<dbReference type="InterPro" id="IPR032854">
    <property type="entry name" value="ALKBH3"/>
</dbReference>
<dbReference type="PANTHER" id="PTHR31212">
    <property type="entry name" value="ALPHA-KETOGLUTARATE-DEPENDENT DIOXYGENASE ALKB HOMOLOG 3"/>
    <property type="match status" value="1"/>
</dbReference>
<feature type="region of interest" description="Disordered" evidence="1">
    <location>
        <begin position="42"/>
        <end position="107"/>
    </location>
</feature>
<feature type="compositionally biased region" description="Polar residues" evidence="1">
    <location>
        <begin position="60"/>
        <end position="74"/>
    </location>
</feature>
<sequence length="589" mass="64154">MDTELLLMILCSLLPPSQEFSPEDLLRALVDHEGDPQLAARHLSNLADDRSIGKHEQKSKSQPTSVAQWLAPQQSSSSSASAVSESKRSRADSPPVPSKRAALPPQLSSVIHPDLSIRFSPNSNINPTAPSSNSNSSLPLLTLATDHLRRKHLPAIVVPPSPLSSNLASALFLQLIEDSKTWKQLAYWIGSREVQSPHTTSFYVSSKNPPPYTPSALTETAKNCRYHSSCSCDIYPIHQRLSDCLLSPRSISTGHNMSSDTPPPPQFPALLQEAADLLEPIVNASIQSRARYEGEWMGTWKAGVAACNRYEGGEEGVGPHADQLTYLGPYPTIASLSLGTPRKFRLRAVSSKDPAIADQQADPRTYDIPLGHNTFLIMHPPVQEGYKHSIPRQRTVDIYKPSYDVHRQWIPPEERKAYKARIAVTFRFYRADFAPHPSSSSVSSSLDGPPGINHQGTPLCYCKSPCVLKADQRGRVSTNRRIVPSSSSSSMTTSFNPSSHPTPPTNVNPTHSSPPTPAPYVFFWMCNKKSGSGGVDEKPEGKGPSVVVTTSNSGQSITKNEGGCSFFRILDLAKEGRDCGRSSLSLPVA</sequence>
<keyword evidence="2" id="KW-0732">Signal</keyword>
<dbReference type="GO" id="GO:0051213">
    <property type="term" value="F:dioxygenase activity"/>
    <property type="evidence" value="ECO:0007669"/>
    <property type="project" value="UniProtKB-KW"/>
</dbReference>
<proteinExistence type="predicted"/>
<evidence type="ECO:0000313" key="4">
    <source>
        <dbReference type="EMBL" id="CED83799.1"/>
    </source>
</evidence>
<feature type="region of interest" description="Disordered" evidence="1">
    <location>
        <begin position="532"/>
        <end position="554"/>
    </location>
</feature>
<keyword evidence="4" id="KW-0223">Dioxygenase</keyword>
<evidence type="ECO:0000256" key="1">
    <source>
        <dbReference type="SAM" id="MobiDB-lite"/>
    </source>
</evidence>
<dbReference type="InterPro" id="IPR037151">
    <property type="entry name" value="AlkB-like_sf"/>
</dbReference>
<organism evidence="4">
    <name type="scientific">Phaffia rhodozyma</name>
    <name type="common">Yeast</name>
    <name type="synonym">Xanthophyllomyces dendrorhous</name>
    <dbReference type="NCBI Taxonomy" id="264483"/>
    <lineage>
        <taxon>Eukaryota</taxon>
        <taxon>Fungi</taxon>
        <taxon>Dikarya</taxon>
        <taxon>Basidiomycota</taxon>
        <taxon>Agaricomycotina</taxon>
        <taxon>Tremellomycetes</taxon>
        <taxon>Cystofilobasidiales</taxon>
        <taxon>Mrakiaceae</taxon>
        <taxon>Phaffia</taxon>
    </lineage>
</organism>
<dbReference type="InterPro" id="IPR005123">
    <property type="entry name" value="Oxoglu/Fe-dep_dioxygenase_dom"/>
</dbReference>
<feature type="compositionally biased region" description="Basic and acidic residues" evidence="1">
    <location>
        <begin position="47"/>
        <end position="59"/>
    </location>
</feature>
<dbReference type="PANTHER" id="PTHR31212:SF4">
    <property type="entry name" value="ALPHA-KETOGLUTARATE-DEPENDENT DIOXYGENASE ALKB HOMOLOG 3"/>
    <property type="match status" value="1"/>
</dbReference>
<dbReference type="Pfam" id="PF13532">
    <property type="entry name" value="2OG-FeII_Oxy_2"/>
    <property type="match status" value="1"/>
</dbReference>
<dbReference type="Gene3D" id="2.60.120.590">
    <property type="entry name" value="Alpha-ketoglutarate-dependent dioxygenase AlkB-like"/>
    <property type="match status" value="1"/>
</dbReference>
<feature type="region of interest" description="Disordered" evidence="1">
    <location>
        <begin position="477"/>
        <end position="513"/>
    </location>
</feature>
<feature type="signal peptide" evidence="2">
    <location>
        <begin position="1"/>
        <end position="19"/>
    </location>
</feature>
<dbReference type="GO" id="GO:0006307">
    <property type="term" value="P:DNA alkylation repair"/>
    <property type="evidence" value="ECO:0007669"/>
    <property type="project" value="InterPro"/>
</dbReference>
<dbReference type="AlphaFoldDB" id="A0A0F7ST65"/>
<evidence type="ECO:0000259" key="3">
    <source>
        <dbReference type="PROSITE" id="PS51471"/>
    </source>
</evidence>
<feature type="compositionally biased region" description="Pro residues" evidence="1">
    <location>
        <begin position="500"/>
        <end position="513"/>
    </location>
</feature>
<dbReference type="EMBL" id="LN483157">
    <property type="protein sequence ID" value="CED83799.1"/>
    <property type="molecule type" value="Genomic_DNA"/>
</dbReference>
<protein>
    <submittedName>
        <fullName evidence="4">Oxoglutarate/iron-dependent dioxygenase</fullName>
    </submittedName>
</protein>
<feature type="compositionally biased region" description="Low complexity" evidence="1">
    <location>
        <begin position="75"/>
        <end position="84"/>
    </location>
</feature>